<organism evidence="4 5">
    <name type="scientific">Nitrospira defluvii</name>
    <dbReference type="NCBI Taxonomy" id="330214"/>
    <lineage>
        <taxon>Bacteria</taxon>
        <taxon>Pseudomonadati</taxon>
        <taxon>Nitrospirota</taxon>
        <taxon>Nitrospiria</taxon>
        <taxon>Nitrospirales</taxon>
        <taxon>Nitrospiraceae</taxon>
        <taxon>Nitrospira</taxon>
    </lineage>
</organism>
<keyword evidence="5" id="KW-1185">Reference proteome</keyword>
<dbReference type="PRINTS" id="PR00502">
    <property type="entry name" value="NUDIXFAMILY"/>
</dbReference>
<evidence type="ECO:0000256" key="1">
    <source>
        <dbReference type="ARBA" id="ARBA00022801"/>
    </source>
</evidence>
<dbReference type="EMBL" id="CAJNBJ010000019">
    <property type="protein sequence ID" value="CAE6791344.1"/>
    <property type="molecule type" value="Genomic_DNA"/>
</dbReference>
<dbReference type="SUPFAM" id="SSF55811">
    <property type="entry name" value="Nudix"/>
    <property type="match status" value="1"/>
</dbReference>
<evidence type="ECO:0000256" key="2">
    <source>
        <dbReference type="RuleBase" id="RU003476"/>
    </source>
</evidence>
<proteinExistence type="inferred from homology"/>
<dbReference type="InterPro" id="IPR020476">
    <property type="entry name" value="Nudix_hydrolase"/>
</dbReference>
<evidence type="ECO:0000313" key="4">
    <source>
        <dbReference type="EMBL" id="CAE6791344.1"/>
    </source>
</evidence>
<dbReference type="Pfam" id="PF00293">
    <property type="entry name" value="NUDIX"/>
    <property type="match status" value="1"/>
</dbReference>
<dbReference type="InterPro" id="IPR020084">
    <property type="entry name" value="NUDIX_hydrolase_CS"/>
</dbReference>
<evidence type="ECO:0000313" key="5">
    <source>
        <dbReference type="Proteomes" id="UP000675880"/>
    </source>
</evidence>
<feature type="domain" description="Nudix hydrolase" evidence="3">
    <location>
        <begin position="7"/>
        <end position="139"/>
    </location>
</feature>
<dbReference type="GO" id="GO:0016787">
    <property type="term" value="F:hydrolase activity"/>
    <property type="evidence" value="ECO:0007669"/>
    <property type="project" value="UniProtKB-KW"/>
</dbReference>
<dbReference type="Proteomes" id="UP000675880">
    <property type="component" value="Unassembled WGS sequence"/>
</dbReference>
<gene>
    <name evidence="4" type="ORF">NSPZN2_60023</name>
</gene>
<comment type="similarity">
    <text evidence="2">Belongs to the Nudix hydrolase family.</text>
</comment>
<dbReference type="InterPro" id="IPR000086">
    <property type="entry name" value="NUDIX_hydrolase_dom"/>
</dbReference>
<sequence length="145" mass="15383">MESSLIRPTPAVIGVVVREGKVLLVRRNNPPDAGKWGFPGGKIELGETLRVAAAREVKEETGLLVSPNQVITALDVLDRDAQGSLRFHYVLIAVLCDWISGVVEPADDVSDAAWFEIATIGSGERPLSASVPTVAAMAYTLCGGQ</sequence>
<evidence type="ECO:0000259" key="3">
    <source>
        <dbReference type="PROSITE" id="PS51462"/>
    </source>
</evidence>
<dbReference type="PANTHER" id="PTHR43736">
    <property type="entry name" value="ADP-RIBOSE PYROPHOSPHATASE"/>
    <property type="match status" value="1"/>
</dbReference>
<dbReference type="PROSITE" id="PS00893">
    <property type="entry name" value="NUDIX_BOX"/>
    <property type="match status" value="1"/>
</dbReference>
<protein>
    <submittedName>
        <fullName evidence="4">Nudix hydrolase domain-containing protein</fullName>
    </submittedName>
</protein>
<name>A0ABM8S6G1_9BACT</name>
<dbReference type="RefSeq" id="WP_213043889.1">
    <property type="nucleotide sequence ID" value="NZ_CAJNBJ010000019.1"/>
</dbReference>
<dbReference type="PROSITE" id="PS51462">
    <property type="entry name" value="NUDIX"/>
    <property type="match status" value="1"/>
</dbReference>
<keyword evidence="1 2" id="KW-0378">Hydrolase</keyword>
<dbReference type="Gene3D" id="3.90.79.10">
    <property type="entry name" value="Nucleoside Triphosphate Pyrophosphohydrolase"/>
    <property type="match status" value="1"/>
</dbReference>
<dbReference type="PANTHER" id="PTHR43736:SF1">
    <property type="entry name" value="DIHYDRONEOPTERIN TRIPHOSPHATE DIPHOSPHATASE"/>
    <property type="match status" value="1"/>
</dbReference>
<comment type="caution">
    <text evidence="4">The sequence shown here is derived from an EMBL/GenBank/DDBJ whole genome shotgun (WGS) entry which is preliminary data.</text>
</comment>
<accession>A0ABM8S6G1</accession>
<dbReference type="CDD" id="cd04673">
    <property type="entry name" value="NUDIX_ADPRase"/>
    <property type="match status" value="1"/>
</dbReference>
<reference evidence="4 5" key="1">
    <citation type="submission" date="2021-02" db="EMBL/GenBank/DDBJ databases">
        <authorList>
            <person name="Han P."/>
        </authorList>
    </citation>
    <scope>NUCLEOTIDE SEQUENCE [LARGE SCALE GENOMIC DNA]</scope>
    <source>
        <strain evidence="4">Candidatus Nitrospira sp. ZN2</strain>
    </source>
</reference>
<dbReference type="InterPro" id="IPR015797">
    <property type="entry name" value="NUDIX_hydrolase-like_dom_sf"/>
</dbReference>